<dbReference type="InterPro" id="IPR050327">
    <property type="entry name" value="Proton-linked_MCT"/>
</dbReference>
<keyword evidence="2" id="KW-1133">Transmembrane helix</keyword>
<keyword evidence="2" id="KW-0812">Transmembrane</keyword>
<dbReference type="PANTHER" id="PTHR11360:SF251">
    <property type="entry name" value="MAJOR FACILITATOR SUPERFAMILY (MFS) PROFILE DOMAIN-CONTAINING PROTEIN"/>
    <property type="match status" value="1"/>
</dbReference>
<feature type="transmembrane region" description="Helical" evidence="2">
    <location>
        <begin position="125"/>
        <end position="146"/>
    </location>
</feature>
<evidence type="ECO:0008006" key="4">
    <source>
        <dbReference type="Google" id="ProtNLM"/>
    </source>
</evidence>
<dbReference type="eggNOG" id="KOG2504">
    <property type="taxonomic scope" value="Eukaryota"/>
</dbReference>
<feature type="compositionally biased region" description="Basic and acidic residues" evidence="1">
    <location>
        <begin position="1"/>
        <end position="13"/>
    </location>
</feature>
<evidence type="ECO:0000256" key="1">
    <source>
        <dbReference type="SAM" id="MobiDB-lite"/>
    </source>
</evidence>
<feature type="transmembrane region" description="Helical" evidence="2">
    <location>
        <begin position="243"/>
        <end position="264"/>
    </location>
</feature>
<dbReference type="InterPro" id="IPR011701">
    <property type="entry name" value="MFS"/>
</dbReference>
<protein>
    <recommendedName>
        <fullName evidence="4">Major facilitator superfamily (MFS) profile domain-containing protein</fullName>
    </recommendedName>
</protein>
<feature type="region of interest" description="Disordered" evidence="1">
    <location>
        <begin position="742"/>
        <end position="773"/>
    </location>
</feature>
<evidence type="ECO:0000313" key="3">
    <source>
        <dbReference type="EMBL" id="EEN42213.1"/>
    </source>
</evidence>
<organism>
    <name type="scientific">Branchiostoma floridae</name>
    <name type="common">Florida lancelet</name>
    <name type="synonym">Amphioxus</name>
    <dbReference type="NCBI Taxonomy" id="7739"/>
    <lineage>
        <taxon>Eukaryota</taxon>
        <taxon>Metazoa</taxon>
        <taxon>Chordata</taxon>
        <taxon>Cephalochordata</taxon>
        <taxon>Leptocardii</taxon>
        <taxon>Amphioxiformes</taxon>
        <taxon>Branchiostomatidae</taxon>
        <taxon>Branchiostoma</taxon>
    </lineage>
</organism>
<feature type="transmembrane region" description="Helical" evidence="2">
    <location>
        <begin position="465"/>
        <end position="484"/>
    </location>
</feature>
<evidence type="ECO:0000256" key="2">
    <source>
        <dbReference type="SAM" id="Phobius"/>
    </source>
</evidence>
<accession>C3ZZ11</accession>
<feature type="transmembrane region" description="Helical" evidence="2">
    <location>
        <begin position="211"/>
        <end position="231"/>
    </location>
</feature>
<dbReference type="GO" id="GO:0022857">
    <property type="term" value="F:transmembrane transporter activity"/>
    <property type="evidence" value="ECO:0007669"/>
    <property type="project" value="InterPro"/>
</dbReference>
<name>C3ZZ11_BRAFL</name>
<feature type="compositionally biased region" description="Polar residues" evidence="1">
    <location>
        <begin position="748"/>
        <end position="762"/>
    </location>
</feature>
<gene>
    <name evidence="3" type="ORF">BRAFLDRAFT_132422</name>
</gene>
<dbReference type="Gene3D" id="1.20.1250.20">
    <property type="entry name" value="MFS general substrate transporter like domains"/>
    <property type="match status" value="1"/>
</dbReference>
<dbReference type="EMBL" id="GG666740">
    <property type="protein sequence ID" value="EEN42213.1"/>
    <property type="molecule type" value="Genomic_DNA"/>
</dbReference>
<feature type="region of interest" description="Disordered" evidence="1">
    <location>
        <begin position="1"/>
        <end position="79"/>
    </location>
</feature>
<dbReference type="SUPFAM" id="SSF103473">
    <property type="entry name" value="MFS general substrate transporter"/>
    <property type="match status" value="2"/>
</dbReference>
<feature type="transmembrane region" description="Helical" evidence="2">
    <location>
        <begin position="179"/>
        <end position="204"/>
    </location>
</feature>
<dbReference type="InParanoid" id="C3ZZ11"/>
<feature type="region of interest" description="Disordered" evidence="1">
    <location>
        <begin position="554"/>
        <end position="588"/>
    </location>
</feature>
<feature type="transmembrane region" description="Helical" evidence="2">
    <location>
        <begin position="496"/>
        <end position="516"/>
    </location>
</feature>
<sequence length="773" mass="82055">MSDRAADLPDRAASRRPSGAQRVPPEGGYGWAADVPDRAADRSPSGAQRGPPEGGYGWATDVPDRAADRSPSGAQRGPPEGGYGWAVCLAAMWTNGTIFGLLNTSGVLFVALLEAFPGSDAFQTAWVGSTAIGVTFFCSTLASVLTDQFGCRPTAVAGGVVAFIGMLSSSAVSHLQQLYLTYGVLVGLGSSLAYTPSLVILGHYFHRRMGLVNGLVTFGSSLFTMVLPILLRFMLRELGLFPTFRALSGLVGTLVLCACAYAPLLEKRPRALENGTAGNNRRRTFVEKVKKHLNLRIWRNRRYVIWAIGVPFALFGYFVPYVHIVNYVRHVMPKANGAALVTYMGAASGVGRLVFGKVSDCACVNRIMLQQLSFLVIGIVTTLLPVLRHYYALVCAVLVLGVLSALPHYCTCISPGIVTTLLPVLRHYYALVCAVLVLGVFDGCFVALIGPIAFDLVGPEDASQAIGFLLGLASVPLTVGPPLADIRPYQPYSSGFLLGLASVPLTMGPPLAGWIYDYTGSYNAAFFYAGAPPIVGTCILFLVSLGRFSAGEGGEKQNDAANVPGEEKALAADTKAPPTDHPARKSVGTQCTDLDGEFALDAGSVMHIYNTEEDMILIYDKKFIDSAFQNKTTIPRRPAQEALTAMFPCPFRSGLAETRTSTELSGALPGDYAASADSWLDAVPAGRSVLTCQTCRGDAARERISFVRDQLIAGPPADLATFPRKARAADASGRCAAAEGCRGKTAPVKTSPTSTASASNICRPTAMDKETRG</sequence>
<dbReference type="InterPro" id="IPR036259">
    <property type="entry name" value="MFS_trans_sf"/>
</dbReference>
<feature type="transmembrane region" description="Helical" evidence="2">
    <location>
        <begin position="303"/>
        <end position="323"/>
    </location>
</feature>
<dbReference type="Pfam" id="PF07690">
    <property type="entry name" value="MFS_1"/>
    <property type="match status" value="1"/>
</dbReference>
<feature type="transmembrane region" description="Helical" evidence="2">
    <location>
        <begin position="83"/>
        <end position="113"/>
    </location>
</feature>
<feature type="transmembrane region" description="Helical" evidence="2">
    <location>
        <begin position="522"/>
        <end position="543"/>
    </location>
</feature>
<proteinExistence type="predicted"/>
<feature type="transmembrane region" description="Helical" evidence="2">
    <location>
        <begin position="428"/>
        <end position="453"/>
    </location>
</feature>
<feature type="transmembrane region" description="Helical" evidence="2">
    <location>
        <begin position="390"/>
        <end position="407"/>
    </location>
</feature>
<keyword evidence="2" id="KW-0472">Membrane</keyword>
<feature type="transmembrane region" description="Helical" evidence="2">
    <location>
        <begin position="335"/>
        <end position="355"/>
    </location>
</feature>
<feature type="transmembrane region" description="Helical" evidence="2">
    <location>
        <begin position="367"/>
        <end position="384"/>
    </location>
</feature>
<dbReference type="AlphaFoldDB" id="C3ZZ11"/>
<reference evidence="3" key="1">
    <citation type="journal article" date="2008" name="Nature">
        <title>The amphioxus genome and the evolution of the chordate karyotype.</title>
        <authorList>
            <consortium name="US DOE Joint Genome Institute (JGI-PGF)"/>
            <person name="Putnam N.H."/>
            <person name="Butts T."/>
            <person name="Ferrier D.E.K."/>
            <person name="Furlong R.F."/>
            <person name="Hellsten U."/>
            <person name="Kawashima T."/>
            <person name="Robinson-Rechavi M."/>
            <person name="Shoguchi E."/>
            <person name="Terry A."/>
            <person name="Yu J.-K."/>
            <person name="Benito-Gutierrez E.L."/>
            <person name="Dubchak I."/>
            <person name="Garcia-Fernandez J."/>
            <person name="Gibson-Brown J.J."/>
            <person name="Grigoriev I.V."/>
            <person name="Horton A.C."/>
            <person name="de Jong P.J."/>
            <person name="Jurka J."/>
            <person name="Kapitonov V.V."/>
            <person name="Kohara Y."/>
            <person name="Kuroki Y."/>
            <person name="Lindquist E."/>
            <person name="Lucas S."/>
            <person name="Osoegawa K."/>
            <person name="Pennacchio L.A."/>
            <person name="Salamov A.A."/>
            <person name="Satou Y."/>
            <person name="Sauka-Spengler T."/>
            <person name="Schmutz J."/>
            <person name="Shin-I T."/>
            <person name="Toyoda A."/>
            <person name="Bronner-Fraser M."/>
            <person name="Fujiyama A."/>
            <person name="Holland L.Z."/>
            <person name="Holland P.W.H."/>
            <person name="Satoh N."/>
            <person name="Rokhsar D.S."/>
        </authorList>
    </citation>
    <scope>NUCLEOTIDE SEQUENCE [LARGE SCALE GENOMIC DNA]</scope>
    <source>
        <strain evidence="3">S238N-H82</strain>
        <tissue evidence="3">Testes</tissue>
    </source>
</reference>
<feature type="transmembrane region" description="Helical" evidence="2">
    <location>
        <begin position="153"/>
        <end position="173"/>
    </location>
</feature>
<dbReference type="PANTHER" id="PTHR11360">
    <property type="entry name" value="MONOCARBOXYLATE TRANSPORTER"/>
    <property type="match status" value="1"/>
</dbReference>